<feature type="transmembrane region" description="Helical" evidence="1">
    <location>
        <begin position="109"/>
        <end position="127"/>
    </location>
</feature>
<feature type="transmembrane region" description="Helical" evidence="1">
    <location>
        <begin position="134"/>
        <end position="151"/>
    </location>
</feature>
<proteinExistence type="predicted"/>
<dbReference type="AlphaFoldDB" id="A0A852SUC6"/>
<feature type="transmembrane region" description="Helical" evidence="1">
    <location>
        <begin position="82"/>
        <end position="103"/>
    </location>
</feature>
<comment type="caution">
    <text evidence="2">The sequence shown here is derived from an EMBL/GenBank/DDBJ whole genome shotgun (WGS) entry which is preliminary data.</text>
</comment>
<feature type="transmembrane region" description="Helical" evidence="1">
    <location>
        <begin position="163"/>
        <end position="185"/>
    </location>
</feature>
<gene>
    <name evidence="2" type="ORF">BJ984_003625</name>
</gene>
<evidence type="ECO:0000256" key="1">
    <source>
        <dbReference type="SAM" id="Phobius"/>
    </source>
</evidence>
<reference evidence="2 3" key="1">
    <citation type="submission" date="2020-07" db="EMBL/GenBank/DDBJ databases">
        <title>Sequencing the genomes of 1000 actinobacteria strains.</title>
        <authorList>
            <person name="Klenk H.-P."/>
        </authorList>
    </citation>
    <scope>NUCLEOTIDE SEQUENCE [LARGE SCALE GENOMIC DNA]</scope>
    <source>
        <strain evidence="2 3">DSM 26474</strain>
    </source>
</reference>
<protein>
    <submittedName>
        <fullName evidence="2">Uncharacterized protein</fullName>
    </submittedName>
</protein>
<dbReference type="RefSeq" id="WP_179549222.1">
    <property type="nucleotide sequence ID" value="NZ_BSEW01000001.1"/>
</dbReference>
<sequence>MIGFLSWRIAPRRAAPIVAGALHPLLVVTGIALIAVALVRTVTDAERIVHPVLAIGAIVAVAVASLGLVLATDPVRPPTSALAFGLTVAAALTADGLSAAAGWGASNVLWDDWGPVVIGVVILSFSMFRPGRELAAATVVSLVVVGSISAAEAGDLPETVSPLTSAVIACTPVLLFGVASSVFSYRMSLTLARQQELAGREQRGLARRVRIRLRELMRDSGRAELSAEVVPFFEEVLARGALAPGDPARARRLSAVLRSEIMTGVGLPWLERLRRARPGRLVLHDPAAVAESLPVEQKVALRALLTALLAHPETEGSALHVRVTEVGEHRSVFVRAPWTAGEPAARRALGSFVAVMGTAFGRSQVTVGGGELRLLFAQNPRVTDAGPWHD</sequence>
<keyword evidence="1" id="KW-0472">Membrane</keyword>
<feature type="transmembrane region" description="Helical" evidence="1">
    <location>
        <begin position="21"/>
        <end position="42"/>
    </location>
</feature>
<keyword evidence="3" id="KW-1185">Reference proteome</keyword>
<dbReference type="Proteomes" id="UP000549913">
    <property type="component" value="Unassembled WGS sequence"/>
</dbReference>
<keyword evidence="1" id="KW-0812">Transmembrane</keyword>
<name>A0A852SUC6_9MICO</name>
<evidence type="ECO:0000313" key="3">
    <source>
        <dbReference type="Proteomes" id="UP000549913"/>
    </source>
</evidence>
<dbReference type="EMBL" id="JACCBM010000001">
    <property type="protein sequence ID" value="NYD72467.1"/>
    <property type="molecule type" value="Genomic_DNA"/>
</dbReference>
<accession>A0A852SUC6</accession>
<keyword evidence="1" id="KW-1133">Transmembrane helix</keyword>
<organism evidence="2 3">
    <name type="scientific">Herbiconiux flava</name>
    <dbReference type="NCBI Taxonomy" id="881268"/>
    <lineage>
        <taxon>Bacteria</taxon>
        <taxon>Bacillati</taxon>
        <taxon>Actinomycetota</taxon>
        <taxon>Actinomycetes</taxon>
        <taxon>Micrococcales</taxon>
        <taxon>Microbacteriaceae</taxon>
        <taxon>Herbiconiux</taxon>
    </lineage>
</organism>
<evidence type="ECO:0000313" key="2">
    <source>
        <dbReference type="EMBL" id="NYD72467.1"/>
    </source>
</evidence>
<feature type="transmembrane region" description="Helical" evidence="1">
    <location>
        <begin position="48"/>
        <end position="70"/>
    </location>
</feature>